<reference evidence="10 11" key="1">
    <citation type="submission" date="2019-07" db="EMBL/GenBank/DDBJ databases">
        <authorList>
            <person name="Zhou L.-Y."/>
        </authorList>
    </citation>
    <scope>NUCLEOTIDE SEQUENCE [LARGE SCALE GENOMIC DNA]</scope>
    <source>
        <strain evidence="10 11">YIM 101269</strain>
    </source>
</reference>
<dbReference type="PROSITE" id="PS51257">
    <property type="entry name" value="PROKAR_LIPOPROTEIN"/>
    <property type="match status" value="1"/>
</dbReference>
<protein>
    <submittedName>
        <fullName evidence="10">Arabinan endo-1,5-alpha-L-arabinosidase</fullName>
    </submittedName>
</protein>
<evidence type="ECO:0000256" key="2">
    <source>
        <dbReference type="ARBA" id="ARBA00009865"/>
    </source>
</evidence>
<keyword evidence="11" id="KW-1185">Reference proteome</keyword>
<dbReference type="CDD" id="cd08998">
    <property type="entry name" value="GH43_Arb43a-like"/>
    <property type="match status" value="1"/>
</dbReference>
<dbReference type="EMBL" id="VKKG01000001">
    <property type="protein sequence ID" value="TRY19708.1"/>
    <property type="molecule type" value="Genomic_DNA"/>
</dbReference>
<evidence type="ECO:0000256" key="7">
    <source>
        <dbReference type="PIRSR" id="PIRSR026534-2"/>
    </source>
</evidence>
<dbReference type="UniPathway" id="UPA00667"/>
<dbReference type="Pfam" id="PF04616">
    <property type="entry name" value="Glyco_hydro_43"/>
    <property type="match status" value="1"/>
</dbReference>
<dbReference type="PANTHER" id="PTHR43301">
    <property type="entry name" value="ARABINAN ENDO-1,5-ALPHA-L-ARABINOSIDASE"/>
    <property type="match status" value="1"/>
</dbReference>
<dbReference type="GO" id="GO:0046558">
    <property type="term" value="F:arabinan endo-1,5-alpha-L-arabinosidase activity"/>
    <property type="evidence" value="ECO:0007669"/>
    <property type="project" value="InterPro"/>
</dbReference>
<feature type="active site" description="Proton donor" evidence="6">
    <location>
        <position position="221"/>
    </location>
</feature>
<feature type="active site" description="Proton acceptor" evidence="6">
    <location>
        <position position="39"/>
    </location>
</feature>
<dbReference type="InterPro" id="IPR023296">
    <property type="entry name" value="Glyco_hydro_beta-prop_sf"/>
</dbReference>
<keyword evidence="3 5" id="KW-0378">Hydrolase</keyword>
<feature type="site" description="Important for catalytic activity, responsible for pKa modulation of the active site Glu and correct orientation of both the proton donor and substrate" evidence="8">
    <location>
        <position position="167"/>
    </location>
</feature>
<dbReference type="RefSeq" id="WP_143936795.1">
    <property type="nucleotide sequence ID" value="NZ_VKKG01000001.1"/>
</dbReference>
<proteinExistence type="inferred from homology"/>
<name>A0A553K4R8_9ACTN</name>
<keyword evidence="4 5" id="KW-0326">Glycosidase</keyword>
<sequence>MRQRLGVALVATALLAACAPSPAPLATELPVTGDLRTHDPGLVVGTDEHPWFVFSTGDPRVGLGAIQVRTSPDGVEWTYAGEAWTPSEEPRWAVDEIAGITNFWAPEVIEHDGSWYLYYSASTFGSNTSAIGLRTAEQLDATNPAAGWTERGEVISSDGTVDYNAIDPAVLVDEDGTGWMAFGSFWGGIQMVELDFPSGLTAPGAKVFNIASRGTAVNAIEAPALLFREGWYYLFMSFDSCCQGTASTYNINVGRSEDVRGPYIDADGVPLTDGGGTLLLGTEGNRIGPGGQSVSENHIAYHYYDDNLGGDFQLAVRELGWTEDGWPVVSTNQPSDD</sequence>
<feature type="binding site" evidence="7">
    <location>
        <begin position="164"/>
        <end position="167"/>
    </location>
    <ligand>
        <name>substrate</name>
    </ligand>
</feature>
<comment type="pathway">
    <text evidence="1 5">Glycan metabolism; L-arabinan degradation.</text>
</comment>
<evidence type="ECO:0000313" key="11">
    <source>
        <dbReference type="Proteomes" id="UP000317638"/>
    </source>
</evidence>
<dbReference type="Proteomes" id="UP000317638">
    <property type="component" value="Unassembled WGS sequence"/>
</dbReference>
<dbReference type="PANTHER" id="PTHR43301:SF3">
    <property type="entry name" value="ARABINAN ENDO-1,5-ALPHA-L-ARABINOSIDASE A-RELATED"/>
    <property type="match status" value="1"/>
</dbReference>
<evidence type="ECO:0000256" key="3">
    <source>
        <dbReference type="ARBA" id="ARBA00022801"/>
    </source>
</evidence>
<evidence type="ECO:0000256" key="6">
    <source>
        <dbReference type="PIRSR" id="PIRSR026534-1"/>
    </source>
</evidence>
<dbReference type="SUPFAM" id="SSF75005">
    <property type="entry name" value="Arabinanase/levansucrase/invertase"/>
    <property type="match status" value="1"/>
</dbReference>
<comment type="similarity">
    <text evidence="2 5">Belongs to the glycosyl hydrolase 43 family.</text>
</comment>
<dbReference type="AlphaFoldDB" id="A0A553K4R8"/>
<dbReference type="InterPro" id="IPR006710">
    <property type="entry name" value="Glyco_hydro_43"/>
</dbReference>
<dbReference type="InterPro" id="IPR016840">
    <property type="entry name" value="Glyco_hydro_43_endo_a_Ara-ase"/>
</dbReference>
<dbReference type="PIRSF" id="PIRSF026534">
    <property type="entry name" value="Endo_alpha-L-arabinosidase"/>
    <property type="match status" value="1"/>
</dbReference>
<evidence type="ECO:0000256" key="1">
    <source>
        <dbReference type="ARBA" id="ARBA00004834"/>
    </source>
</evidence>
<evidence type="ECO:0000256" key="4">
    <source>
        <dbReference type="ARBA" id="ARBA00023295"/>
    </source>
</evidence>
<evidence type="ECO:0000256" key="9">
    <source>
        <dbReference type="SAM" id="SignalP"/>
    </source>
</evidence>
<feature type="binding site" evidence="7">
    <location>
        <position position="39"/>
    </location>
    <ligand>
        <name>substrate</name>
    </ligand>
</feature>
<gene>
    <name evidence="10" type="ORF">FOJ82_02140</name>
</gene>
<feature type="binding site" evidence="7">
    <location>
        <position position="125"/>
    </location>
    <ligand>
        <name>substrate</name>
    </ligand>
</feature>
<feature type="signal peptide" evidence="9">
    <location>
        <begin position="1"/>
        <end position="26"/>
    </location>
</feature>
<evidence type="ECO:0000256" key="5">
    <source>
        <dbReference type="PIRNR" id="PIRNR026534"/>
    </source>
</evidence>
<dbReference type="OrthoDB" id="9801455at2"/>
<organism evidence="10 11">
    <name type="scientific">Tessaracoccus rhinocerotis</name>
    <dbReference type="NCBI Taxonomy" id="1689449"/>
    <lineage>
        <taxon>Bacteria</taxon>
        <taxon>Bacillati</taxon>
        <taxon>Actinomycetota</taxon>
        <taxon>Actinomycetes</taxon>
        <taxon>Propionibacteriales</taxon>
        <taxon>Propionibacteriaceae</taxon>
        <taxon>Tessaracoccus</taxon>
    </lineage>
</organism>
<dbReference type="Gene3D" id="2.115.10.20">
    <property type="entry name" value="Glycosyl hydrolase domain, family 43"/>
    <property type="match status" value="1"/>
</dbReference>
<accession>A0A553K4R8</accession>
<dbReference type="InterPro" id="IPR050727">
    <property type="entry name" value="GH43_arabinanases"/>
</dbReference>
<feature type="chain" id="PRO_5038940853" evidence="9">
    <location>
        <begin position="27"/>
        <end position="337"/>
    </location>
</feature>
<dbReference type="GO" id="GO:0031222">
    <property type="term" value="P:arabinan catabolic process"/>
    <property type="evidence" value="ECO:0007669"/>
    <property type="project" value="UniProtKB-UniPathway"/>
</dbReference>
<keyword evidence="9" id="KW-0732">Signal</keyword>
<evidence type="ECO:0000313" key="10">
    <source>
        <dbReference type="EMBL" id="TRY19708.1"/>
    </source>
</evidence>
<comment type="caution">
    <text evidence="10">The sequence shown here is derived from an EMBL/GenBank/DDBJ whole genome shotgun (WGS) entry which is preliminary data.</text>
</comment>
<evidence type="ECO:0000256" key="8">
    <source>
        <dbReference type="PIRSR" id="PIRSR606710-2"/>
    </source>
</evidence>
<feature type="binding site" evidence="7">
    <location>
        <begin position="184"/>
        <end position="186"/>
    </location>
    <ligand>
        <name>substrate</name>
    </ligand>
</feature>